<dbReference type="Proteomes" id="UP001333996">
    <property type="component" value="Unassembled WGS sequence"/>
</dbReference>
<keyword evidence="3" id="KW-1185">Reference proteome</keyword>
<sequence>MILVYGYARLARSEAREVAARFGEQWTAYAEHTPAFWPKLRYRPTDARRTPGGARGPQQPAARR</sequence>
<dbReference type="EMBL" id="JAYWVC010000076">
    <property type="protein sequence ID" value="MED7824560.1"/>
    <property type="molecule type" value="Genomic_DNA"/>
</dbReference>
<organism evidence="2 3">
    <name type="scientific">Streptomyces chiangmaiensis</name>
    <dbReference type="NCBI Taxonomy" id="766497"/>
    <lineage>
        <taxon>Bacteria</taxon>
        <taxon>Bacillati</taxon>
        <taxon>Actinomycetota</taxon>
        <taxon>Actinomycetes</taxon>
        <taxon>Kitasatosporales</taxon>
        <taxon>Streptomycetaceae</taxon>
        <taxon>Streptomyces</taxon>
    </lineage>
</organism>
<comment type="caution">
    <text evidence="2">The sequence shown here is derived from an EMBL/GenBank/DDBJ whole genome shotgun (WGS) entry which is preliminary data.</text>
</comment>
<evidence type="ECO:0000313" key="3">
    <source>
        <dbReference type="Proteomes" id="UP001333996"/>
    </source>
</evidence>
<accession>A0ABU7FKU6</accession>
<feature type="region of interest" description="Disordered" evidence="1">
    <location>
        <begin position="40"/>
        <end position="64"/>
    </location>
</feature>
<proteinExistence type="predicted"/>
<gene>
    <name evidence="2" type="ORF">VXC91_21855</name>
</gene>
<dbReference type="Gene3D" id="1.20.120.1630">
    <property type="match status" value="1"/>
</dbReference>
<name>A0ABU7FKU6_9ACTN</name>
<evidence type="ECO:0000313" key="2">
    <source>
        <dbReference type="EMBL" id="MED7824560.1"/>
    </source>
</evidence>
<protein>
    <recommendedName>
        <fullName evidence="4">Resolvase/invertase-type recombinase catalytic domain-containing protein</fullName>
    </recommendedName>
</protein>
<evidence type="ECO:0000256" key="1">
    <source>
        <dbReference type="SAM" id="MobiDB-lite"/>
    </source>
</evidence>
<evidence type="ECO:0008006" key="4">
    <source>
        <dbReference type="Google" id="ProtNLM"/>
    </source>
</evidence>
<reference evidence="2" key="1">
    <citation type="submission" date="2024-01" db="EMBL/GenBank/DDBJ databases">
        <title>First draft genome sequence data of TA4-1, the type strain of Gram-positive actinobacterium Streptomyces chiangmaiensis.</title>
        <authorList>
            <person name="Yasawong M."/>
            <person name="Nantapong N."/>
        </authorList>
    </citation>
    <scope>NUCLEOTIDE SEQUENCE</scope>
    <source>
        <strain evidence="2">TA4-1</strain>
    </source>
</reference>